<evidence type="ECO:0000313" key="4">
    <source>
        <dbReference type="Proteomes" id="UP000510822"/>
    </source>
</evidence>
<proteinExistence type="inferred from homology"/>
<dbReference type="Gene3D" id="1.10.10.10">
    <property type="entry name" value="Winged helix-like DNA-binding domain superfamily/Winged helix DNA-binding domain"/>
    <property type="match status" value="2"/>
</dbReference>
<dbReference type="AlphaFoldDB" id="A0A7D5V801"/>
<dbReference type="Proteomes" id="UP000510822">
    <property type="component" value="Chromosome"/>
</dbReference>
<evidence type="ECO:0000256" key="2">
    <source>
        <dbReference type="SAM" id="Coils"/>
    </source>
</evidence>
<protein>
    <submittedName>
        <fullName evidence="3">YceH family protein</fullName>
    </submittedName>
</protein>
<dbReference type="EMBL" id="CP058952">
    <property type="protein sequence ID" value="QLI80314.1"/>
    <property type="molecule type" value="Genomic_DNA"/>
</dbReference>
<evidence type="ECO:0000256" key="1">
    <source>
        <dbReference type="HAMAP-Rule" id="MF_01584"/>
    </source>
</evidence>
<comment type="similarity">
    <text evidence="1">Belongs to the UPF0502 family.</text>
</comment>
<dbReference type="KEGG" id="cfon:HZU75_01510"/>
<dbReference type="InterPro" id="IPR007432">
    <property type="entry name" value="DUF480"/>
</dbReference>
<evidence type="ECO:0000313" key="3">
    <source>
        <dbReference type="EMBL" id="QLI80314.1"/>
    </source>
</evidence>
<dbReference type="PANTHER" id="PTHR38768:SF1">
    <property type="entry name" value="UPF0502 PROTEIN YCEH"/>
    <property type="match status" value="1"/>
</dbReference>
<dbReference type="RefSeq" id="WP_180307457.1">
    <property type="nucleotide sequence ID" value="NZ_CP058952.1"/>
</dbReference>
<name>A0A7D5V801_9NEIS</name>
<keyword evidence="4" id="KW-1185">Reference proteome</keyword>
<dbReference type="InterPro" id="IPR036390">
    <property type="entry name" value="WH_DNA-bd_sf"/>
</dbReference>
<dbReference type="PANTHER" id="PTHR38768">
    <property type="entry name" value="UPF0502 PROTEIN YCEH"/>
    <property type="match status" value="1"/>
</dbReference>
<dbReference type="InterPro" id="IPR036388">
    <property type="entry name" value="WH-like_DNA-bd_sf"/>
</dbReference>
<sequence length="211" mass="22966">MTQFSVLSAVQVRVLGVLIEKERTVPDTYPLTLNSLLAGCNQKSSREPVMELTESEVLEALDELKATGWVVDHLSGRVARYSHQFGKVLQIPSQSVAVLAVLMLRGPQTAGELRNNCERLHRFADISAIEAFLAELAERAESALVTLLPRQPGARESRWAHLLAGEVDLSASVVSAAPSNHTALLARVEQLETALAALQTEFAAFKTRLGE</sequence>
<reference evidence="3 4" key="1">
    <citation type="journal article" date="2016" name="Int. J. Syst. Evol. Microbiol.">
        <title>Chitinibacter fontanus sp. nov., isolated from a spring.</title>
        <authorList>
            <person name="Sheu S.Y."/>
            <person name="Li Y.S."/>
            <person name="Young C.C."/>
            <person name="Chen W.M."/>
        </authorList>
    </citation>
    <scope>NUCLEOTIDE SEQUENCE [LARGE SCALE GENOMIC DNA]</scope>
    <source>
        <strain evidence="3 4">STM-7</strain>
    </source>
</reference>
<dbReference type="SUPFAM" id="SSF46785">
    <property type="entry name" value="Winged helix' DNA-binding domain"/>
    <property type="match status" value="2"/>
</dbReference>
<dbReference type="Pfam" id="PF04337">
    <property type="entry name" value="DUF480"/>
    <property type="match status" value="1"/>
</dbReference>
<gene>
    <name evidence="3" type="ORF">HZU75_01510</name>
</gene>
<organism evidence="3 4">
    <name type="scientific">Chitinibacter fontanus</name>
    <dbReference type="NCBI Taxonomy" id="1737446"/>
    <lineage>
        <taxon>Bacteria</taxon>
        <taxon>Pseudomonadati</taxon>
        <taxon>Pseudomonadota</taxon>
        <taxon>Betaproteobacteria</taxon>
        <taxon>Neisseriales</taxon>
        <taxon>Chitinibacteraceae</taxon>
        <taxon>Chitinibacter</taxon>
    </lineage>
</organism>
<keyword evidence="2" id="KW-0175">Coiled coil</keyword>
<accession>A0A7D5V801</accession>
<feature type="coiled-coil region" evidence="2">
    <location>
        <begin position="181"/>
        <end position="208"/>
    </location>
</feature>
<dbReference type="HAMAP" id="MF_01584">
    <property type="entry name" value="UPF0502"/>
    <property type="match status" value="1"/>
</dbReference>